<evidence type="ECO:0000313" key="7">
    <source>
        <dbReference type="Proteomes" id="UP000187609"/>
    </source>
</evidence>
<reference evidence="6" key="1">
    <citation type="submission" date="2016-11" db="EMBL/GenBank/DDBJ databases">
        <title>The genome of Nicotiana attenuata.</title>
        <authorList>
            <person name="Xu S."/>
            <person name="Brockmoeller T."/>
            <person name="Gaquerel E."/>
            <person name="Navarro A."/>
            <person name="Kuhl H."/>
            <person name="Gase K."/>
            <person name="Ling Z."/>
            <person name="Zhou W."/>
            <person name="Kreitzer C."/>
            <person name="Stanke M."/>
            <person name="Tang H."/>
            <person name="Lyons E."/>
            <person name="Pandey P."/>
            <person name="Pandey S.P."/>
            <person name="Timmermann B."/>
            <person name="Baldwin I.T."/>
        </authorList>
    </citation>
    <scope>NUCLEOTIDE SEQUENCE [LARGE SCALE GENOMIC DNA]</scope>
    <source>
        <strain evidence="6">UT</strain>
    </source>
</reference>
<dbReference type="Gramene" id="OIT22864">
    <property type="protein sequence ID" value="OIT22864"/>
    <property type="gene ID" value="A4A49_52355"/>
</dbReference>
<comment type="pathway">
    <text evidence="1">Amine and polyamine biosynthesis; S-adenosylmethioninamine biosynthesis; S-adenosylmethioninamine from S-adenosyl-L-methionine: step 1/1.</text>
</comment>
<dbReference type="STRING" id="49451.A0A1J6KD49"/>
<dbReference type="PANTHER" id="PTHR11570">
    <property type="entry name" value="S-ADENOSYLMETHIONINE DECARBOXYLASE"/>
    <property type="match status" value="1"/>
</dbReference>
<dbReference type="SUPFAM" id="SSF56276">
    <property type="entry name" value="S-adenosylmethionine decarboxylase"/>
    <property type="match status" value="1"/>
</dbReference>
<evidence type="ECO:0000256" key="4">
    <source>
        <dbReference type="ARBA" id="ARBA00023066"/>
    </source>
</evidence>
<dbReference type="InterPro" id="IPR016067">
    <property type="entry name" value="S-AdoMet_deCO2ase_core"/>
</dbReference>
<keyword evidence="5" id="KW-0620">Polyamine biosynthesis</keyword>
<evidence type="ECO:0000256" key="5">
    <source>
        <dbReference type="ARBA" id="ARBA00023115"/>
    </source>
</evidence>
<dbReference type="Pfam" id="PF01536">
    <property type="entry name" value="SAM_decarbox"/>
    <property type="match status" value="1"/>
</dbReference>
<dbReference type="SMR" id="A0A1J6KD49"/>
<comment type="caution">
    <text evidence="6">The sequence shown here is derived from an EMBL/GenBank/DDBJ whole genome shotgun (WGS) entry which is preliminary data.</text>
</comment>
<dbReference type="GO" id="GO:0004014">
    <property type="term" value="F:adenosylmethionine decarboxylase activity"/>
    <property type="evidence" value="ECO:0007669"/>
    <property type="project" value="InterPro"/>
</dbReference>
<dbReference type="EMBL" id="MJEQ01003450">
    <property type="protein sequence ID" value="OIT22864.1"/>
    <property type="molecule type" value="Genomic_DNA"/>
</dbReference>
<evidence type="ECO:0000313" key="6">
    <source>
        <dbReference type="EMBL" id="OIT22864.1"/>
    </source>
</evidence>
<dbReference type="Proteomes" id="UP000187609">
    <property type="component" value="Unassembled WGS sequence"/>
</dbReference>
<organism evidence="6 7">
    <name type="scientific">Nicotiana attenuata</name>
    <name type="common">Coyote tobacco</name>
    <dbReference type="NCBI Taxonomy" id="49451"/>
    <lineage>
        <taxon>Eukaryota</taxon>
        <taxon>Viridiplantae</taxon>
        <taxon>Streptophyta</taxon>
        <taxon>Embryophyta</taxon>
        <taxon>Tracheophyta</taxon>
        <taxon>Spermatophyta</taxon>
        <taxon>Magnoliopsida</taxon>
        <taxon>eudicotyledons</taxon>
        <taxon>Gunneridae</taxon>
        <taxon>Pentapetalae</taxon>
        <taxon>asterids</taxon>
        <taxon>lamiids</taxon>
        <taxon>Solanales</taxon>
        <taxon>Solanaceae</taxon>
        <taxon>Nicotianoideae</taxon>
        <taxon>Nicotianeae</taxon>
        <taxon>Nicotiana</taxon>
    </lineage>
</organism>
<dbReference type="UniPathway" id="UPA00331">
    <property type="reaction ID" value="UER00451"/>
</dbReference>
<evidence type="ECO:0000256" key="3">
    <source>
        <dbReference type="ARBA" id="ARBA00022813"/>
    </source>
</evidence>
<comment type="similarity">
    <text evidence="2">Belongs to the eukaryotic AdoMetDC family.</text>
</comment>
<name>A0A1J6KD49_NICAT</name>
<proteinExistence type="inferred from homology"/>
<dbReference type="Gene3D" id="3.60.90.10">
    <property type="entry name" value="S-adenosylmethionine decarboxylase"/>
    <property type="match status" value="1"/>
</dbReference>
<gene>
    <name evidence="6" type="primary">SAMDC_0</name>
    <name evidence="6" type="ORF">A4A49_52355</name>
</gene>
<dbReference type="OMA" id="SMNAMEG"/>
<dbReference type="PANTHER" id="PTHR11570:SF15">
    <property type="entry name" value="S-ADENOSYLMETHIONINE DECARBOXYLASE PROENZYME 3"/>
    <property type="match status" value="1"/>
</dbReference>
<dbReference type="InterPro" id="IPR048283">
    <property type="entry name" value="AdoMetDC-like"/>
</dbReference>
<keyword evidence="4" id="KW-0745">Spermidine biosynthesis</keyword>
<dbReference type="GO" id="GO:0008295">
    <property type="term" value="P:spermidine biosynthetic process"/>
    <property type="evidence" value="ECO:0007669"/>
    <property type="project" value="UniProtKB-KW"/>
</dbReference>
<accession>A0A1J6KD49</accession>
<dbReference type="AlphaFoldDB" id="A0A1J6KD49"/>
<sequence length="146" mass="16088">MCMTNLDKKKVSVFCKTTSSSALMMTEVSGIRKILPDSKICDFNFDPCGYSMNAMEGDASNELLEERCFGPEEFSIALHCDSVGKEVDTELGLDLSGYVCGESNYEVLGEGGPVTYFKFSSSGRCGSPRSILHSWSENEDEEMEKI</sequence>
<evidence type="ECO:0000256" key="2">
    <source>
        <dbReference type="ARBA" id="ARBA00008466"/>
    </source>
</evidence>
<keyword evidence="7" id="KW-1185">Reference proteome</keyword>
<dbReference type="GO" id="GO:0006597">
    <property type="term" value="P:spermine biosynthetic process"/>
    <property type="evidence" value="ECO:0007669"/>
    <property type="project" value="TreeGrafter"/>
</dbReference>
<protein>
    <submittedName>
        <fullName evidence="6">S-adenosylmethionine decarboxylase proenzyme</fullName>
    </submittedName>
</protein>
<dbReference type="GO" id="GO:0005829">
    <property type="term" value="C:cytosol"/>
    <property type="evidence" value="ECO:0007669"/>
    <property type="project" value="TreeGrafter"/>
</dbReference>
<keyword evidence="3" id="KW-0068">Autocatalytic cleavage</keyword>
<evidence type="ECO:0000256" key="1">
    <source>
        <dbReference type="ARBA" id="ARBA00004911"/>
    </source>
</evidence>